<proteinExistence type="predicted"/>
<protein>
    <submittedName>
        <fullName evidence="1">Unannotated protein</fullName>
    </submittedName>
</protein>
<organism evidence="1">
    <name type="scientific">freshwater metagenome</name>
    <dbReference type="NCBI Taxonomy" id="449393"/>
    <lineage>
        <taxon>unclassified sequences</taxon>
        <taxon>metagenomes</taxon>
        <taxon>ecological metagenomes</taxon>
    </lineage>
</organism>
<dbReference type="AlphaFoldDB" id="A0A6J7D7A6"/>
<reference evidence="1" key="1">
    <citation type="submission" date="2020-05" db="EMBL/GenBank/DDBJ databases">
        <authorList>
            <person name="Chiriac C."/>
            <person name="Salcher M."/>
            <person name="Ghai R."/>
            <person name="Kavagutti S V."/>
        </authorList>
    </citation>
    <scope>NUCLEOTIDE SEQUENCE</scope>
</reference>
<evidence type="ECO:0000313" key="1">
    <source>
        <dbReference type="EMBL" id="CAB4864864.1"/>
    </source>
</evidence>
<sequence length="44" mass="4514">MPIFAFAGFKAGDGDAAATVSRPITAIIAANLLGARCRFTEFGP</sequence>
<gene>
    <name evidence="1" type="ORF">UFOPK3317_00604</name>
</gene>
<accession>A0A6J7D7A6</accession>
<name>A0A6J7D7A6_9ZZZZ</name>
<dbReference type="EMBL" id="CAFBLK010000084">
    <property type="protein sequence ID" value="CAB4864864.1"/>
    <property type="molecule type" value="Genomic_DNA"/>
</dbReference>